<evidence type="ECO:0000313" key="3">
    <source>
        <dbReference type="Proteomes" id="UP000008461"/>
    </source>
</evidence>
<feature type="chain" id="PRO_5003316918" description="Outer membrane protein beta-barrel domain-containing protein" evidence="1">
    <location>
        <begin position="21"/>
        <end position="193"/>
    </location>
</feature>
<gene>
    <name evidence="2" type="ordered locus">Halhy_6377</name>
</gene>
<evidence type="ECO:0000256" key="1">
    <source>
        <dbReference type="SAM" id="SignalP"/>
    </source>
</evidence>
<keyword evidence="3" id="KW-1185">Reference proteome</keyword>
<dbReference type="KEGG" id="hhy:Halhy_6377"/>
<dbReference type="AlphaFoldDB" id="F4KQ35"/>
<dbReference type="RefSeq" id="WP_013768716.1">
    <property type="nucleotide sequence ID" value="NC_015510.1"/>
</dbReference>
<keyword evidence="1" id="KW-0732">Signal</keyword>
<accession>F4KQ35</accession>
<dbReference type="Proteomes" id="UP000008461">
    <property type="component" value="Chromosome"/>
</dbReference>
<dbReference type="HOGENOM" id="CLU_1407037_0_0_10"/>
<evidence type="ECO:0000313" key="2">
    <source>
        <dbReference type="EMBL" id="AEE54196.1"/>
    </source>
</evidence>
<sequence>MKKTILYIFFLLSSVPGLQAQIQKGTLLLGGTGIYNRYAPKWESVTLYPKIGWALNRQFMLGLDSRLTFGANHELPNTVLFSASIVPGVFVRYYLPVSKKSPSKFRFFGETAYRSAIYFEGTESPKIEFARYRNDKEWSILAGADLFVTQNFAIELGLSYFYRTYYDAKLYQITGQIGVQALLNPKPSKTTKK</sequence>
<protein>
    <recommendedName>
        <fullName evidence="4">Outer membrane protein beta-barrel domain-containing protein</fullName>
    </recommendedName>
</protein>
<reference key="2">
    <citation type="submission" date="2011-04" db="EMBL/GenBank/DDBJ databases">
        <title>Complete sequence of chromosome of Haliscomenobacter hydrossis DSM 1100.</title>
        <authorList>
            <consortium name="US DOE Joint Genome Institute (JGI-PGF)"/>
            <person name="Lucas S."/>
            <person name="Han J."/>
            <person name="Lapidus A."/>
            <person name="Bruce D."/>
            <person name="Goodwin L."/>
            <person name="Pitluck S."/>
            <person name="Peters L."/>
            <person name="Kyrpides N."/>
            <person name="Mavromatis K."/>
            <person name="Ivanova N."/>
            <person name="Ovchinnikova G."/>
            <person name="Pagani I."/>
            <person name="Daligault H."/>
            <person name="Detter J.C."/>
            <person name="Han C."/>
            <person name="Land M."/>
            <person name="Hauser L."/>
            <person name="Markowitz V."/>
            <person name="Cheng J.-F."/>
            <person name="Hugenholtz P."/>
            <person name="Woyke T."/>
            <person name="Wu D."/>
            <person name="Verbarg S."/>
            <person name="Frueling A."/>
            <person name="Brambilla E."/>
            <person name="Klenk H.-P."/>
            <person name="Eisen J.A."/>
        </authorList>
    </citation>
    <scope>NUCLEOTIDE SEQUENCE</scope>
    <source>
        <strain>DSM 1100</strain>
    </source>
</reference>
<evidence type="ECO:0008006" key="4">
    <source>
        <dbReference type="Google" id="ProtNLM"/>
    </source>
</evidence>
<reference evidence="2 3" key="1">
    <citation type="journal article" date="2011" name="Stand. Genomic Sci.">
        <title>Complete genome sequence of Haliscomenobacter hydrossis type strain (O).</title>
        <authorList>
            <consortium name="US DOE Joint Genome Institute (JGI-PGF)"/>
            <person name="Daligault H."/>
            <person name="Lapidus A."/>
            <person name="Zeytun A."/>
            <person name="Nolan M."/>
            <person name="Lucas S."/>
            <person name="Del Rio T.G."/>
            <person name="Tice H."/>
            <person name="Cheng J.F."/>
            <person name="Tapia R."/>
            <person name="Han C."/>
            <person name="Goodwin L."/>
            <person name="Pitluck S."/>
            <person name="Liolios K."/>
            <person name="Pagani I."/>
            <person name="Ivanova N."/>
            <person name="Huntemann M."/>
            <person name="Mavromatis K."/>
            <person name="Mikhailova N."/>
            <person name="Pati A."/>
            <person name="Chen A."/>
            <person name="Palaniappan K."/>
            <person name="Land M."/>
            <person name="Hauser L."/>
            <person name="Brambilla E.M."/>
            <person name="Rohde M."/>
            <person name="Verbarg S."/>
            <person name="Goker M."/>
            <person name="Bristow J."/>
            <person name="Eisen J.A."/>
            <person name="Markowitz V."/>
            <person name="Hugenholtz P."/>
            <person name="Kyrpides N.C."/>
            <person name="Klenk H.P."/>
            <person name="Woyke T."/>
        </authorList>
    </citation>
    <scope>NUCLEOTIDE SEQUENCE [LARGE SCALE GENOMIC DNA]</scope>
    <source>
        <strain evidence="3">ATCC 27775 / DSM 1100 / LMG 10767 / O</strain>
    </source>
</reference>
<proteinExistence type="predicted"/>
<feature type="signal peptide" evidence="1">
    <location>
        <begin position="1"/>
        <end position="20"/>
    </location>
</feature>
<dbReference type="STRING" id="760192.Halhy_6377"/>
<dbReference type="EMBL" id="CP002691">
    <property type="protein sequence ID" value="AEE54196.1"/>
    <property type="molecule type" value="Genomic_DNA"/>
</dbReference>
<name>F4KQ35_HALH1</name>
<organism evidence="2 3">
    <name type="scientific">Haliscomenobacter hydrossis (strain ATCC 27775 / DSM 1100 / LMG 10767 / O)</name>
    <dbReference type="NCBI Taxonomy" id="760192"/>
    <lineage>
        <taxon>Bacteria</taxon>
        <taxon>Pseudomonadati</taxon>
        <taxon>Bacteroidota</taxon>
        <taxon>Saprospiria</taxon>
        <taxon>Saprospirales</taxon>
        <taxon>Haliscomenobacteraceae</taxon>
        <taxon>Haliscomenobacter</taxon>
    </lineage>
</organism>
<dbReference type="OrthoDB" id="945117at2"/>